<organism evidence="4 5">
    <name type="scientific">Cellulomonas chengniuliangii</name>
    <dbReference type="NCBI Taxonomy" id="2968084"/>
    <lineage>
        <taxon>Bacteria</taxon>
        <taxon>Bacillati</taxon>
        <taxon>Actinomycetota</taxon>
        <taxon>Actinomycetes</taxon>
        <taxon>Micrococcales</taxon>
        <taxon>Cellulomonadaceae</taxon>
        <taxon>Cellulomonas</taxon>
    </lineage>
</organism>
<accession>A0ABY5KZF7</accession>
<evidence type="ECO:0000313" key="4">
    <source>
        <dbReference type="EMBL" id="UUI74647.1"/>
    </source>
</evidence>
<keyword evidence="2" id="KW-0520">NAD</keyword>
<dbReference type="Proteomes" id="UP001316189">
    <property type="component" value="Chromosome"/>
</dbReference>
<gene>
    <name evidence="4" type="ORF">NP064_12725</name>
</gene>
<evidence type="ECO:0000256" key="2">
    <source>
        <dbReference type="ARBA" id="ARBA00023027"/>
    </source>
</evidence>
<dbReference type="SUPFAM" id="SSF51735">
    <property type="entry name" value="NAD(P)-binding Rossmann-fold domains"/>
    <property type="match status" value="1"/>
</dbReference>
<dbReference type="InterPro" id="IPR036291">
    <property type="entry name" value="NAD(P)-bd_dom_sf"/>
</dbReference>
<dbReference type="Pfam" id="PF02826">
    <property type="entry name" value="2-Hacid_dh_C"/>
    <property type="match status" value="1"/>
</dbReference>
<name>A0ABY5KZF7_9CELL</name>
<dbReference type="RefSeq" id="WP_227570636.1">
    <property type="nucleotide sequence ID" value="NZ_CP101988.1"/>
</dbReference>
<evidence type="ECO:0000313" key="5">
    <source>
        <dbReference type="Proteomes" id="UP001316189"/>
    </source>
</evidence>
<protein>
    <submittedName>
        <fullName evidence="4">D-2-hydroxyacid dehydrogenase</fullName>
    </submittedName>
</protein>
<dbReference type="EMBL" id="CP101988">
    <property type="protein sequence ID" value="UUI74647.1"/>
    <property type="molecule type" value="Genomic_DNA"/>
</dbReference>
<reference evidence="4 5" key="1">
    <citation type="submission" date="2022-07" db="EMBL/GenBank/DDBJ databases">
        <title>Novel species in genus cellulomonas.</title>
        <authorList>
            <person name="Ye L."/>
        </authorList>
    </citation>
    <scope>NUCLEOTIDE SEQUENCE [LARGE SCALE GENOMIC DNA]</scope>
    <source>
        <strain evidence="5">zg-Y338</strain>
    </source>
</reference>
<feature type="domain" description="D-isomer specific 2-hydroxyacid dehydrogenase NAD-binding" evidence="3">
    <location>
        <begin position="144"/>
        <end position="316"/>
    </location>
</feature>
<keyword evidence="5" id="KW-1185">Reference proteome</keyword>
<dbReference type="PANTHER" id="PTHR43333:SF1">
    <property type="entry name" value="D-ISOMER SPECIFIC 2-HYDROXYACID DEHYDROGENASE NAD-BINDING DOMAIN-CONTAINING PROTEIN"/>
    <property type="match status" value="1"/>
</dbReference>
<keyword evidence="1" id="KW-0560">Oxidoreductase</keyword>
<sequence>MSSTSPDRLRVVVATPLTDEHCALLSRLEPRLDVVCDQALLPPMRFPGDHSGDPGFTRSAADQARFEALVDSAEALYGIPDTDPAALRRTVRANPRLRWVHTMAAGGGAQVKAADLTPDELERVAISTSAGPHSSTLAEFALFAVLAGAKSLPRLQAQQQARTWSSRWTMRHLSEMTVLVVGLGNIGRATARLFAATGARVIGVNRTVRAVDGVEEVVGVDRLAEVVGRADAIVSTLPGTDRTRHLISKDVLAQVRPGVIFANVGRGDVVDQDALVEALRDGRVGFAGLDVVAVEPLPADDPLWGFENVLISPHTAALSNQEDRRIAELFAANATRLLNGEELANRMNTVDFY</sequence>
<evidence type="ECO:0000256" key="1">
    <source>
        <dbReference type="ARBA" id="ARBA00023002"/>
    </source>
</evidence>
<dbReference type="PANTHER" id="PTHR43333">
    <property type="entry name" value="2-HACID_DH_C DOMAIN-CONTAINING PROTEIN"/>
    <property type="match status" value="1"/>
</dbReference>
<dbReference type="InterPro" id="IPR006140">
    <property type="entry name" value="D-isomer_DH_NAD-bd"/>
</dbReference>
<dbReference type="CDD" id="cd05300">
    <property type="entry name" value="2-Hacid_dh_1"/>
    <property type="match status" value="1"/>
</dbReference>
<proteinExistence type="predicted"/>
<dbReference type="Gene3D" id="3.40.50.720">
    <property type="entry name" value="NAD(P)-binding Rossmann-like Domain"/>
    <property type="match status" value="2"/>
</dbReference>
<evidence type="ECO:0000259" key="3">
    <source>
        <dbReference type="Pfam" id="PF02826"/>
    </source>
</evidence>